<protein>
    <submittedName>
        <fullName evidence="2">Uncharacterized protein</fullName>
    </submittedName>
</protein>
<dbReference type="AlphaFoldDB" id="A0A0C9WWW5"/>
<feature type="compositionally biased region" description="Acidic residues" evidence="1">
    <location>
        <begin position="76"/>
        <end position="92"/>
    </location>
</feature>
<feature type="compositionally biased region" description="Low complexity" evidence="1">
    <location>
        <begin position="100"/>
        <end position="111"/>
    </location>
</feature>
<dbReference type="Proteomes" id="UP000054477">
    <property type="component" value="Unassembled WGS sequence"/>
</dbReference>
<reference evidence="3" key="2">
    <citation type="submission" date="2015-01" db="EMBL/GenBank/DDBJ databases">
        <title>Evolutionary Origins and Diversification of the Mycorrhizal Mutualists.</title>
        <authorList>
            <consortium name="DOE Joint Genome Institute"/>
            <consortium name="Mycorrhizal Genomics Consortium"/>
            <person name="Kohler A."/>
            <person name="Kuo A."/>
            <person name="Nagy L.G."/>
            <person name="Floudas D."/>
            <person name="Copeland A."/>
            <person name="Barry K.W."/>
            <person name="Cichocki N."/>
            <person name="Veneault-Fourrey C."/>
            <person name="LaButti K."/>
            <person name="Lindquist E.A."/>
            <person name="Lipzen A."/>
            <person name="Lundell T."/>
            <person name="Morin E."/>
            <person name="Murat C."/>
            <person name="Riley R."/>
            <person name="Ohm R."/>
            <person name="Sun H."/>
            <person name="Tunlid A."/>
            <person name="Henrissat B."/>
            <person name="Grigoriev I.V."/>
            <person name="Hibbett D.S."/>
            <person name="Martin F."/>
        </authorList>
    </citation>
    <scope>NUCLEOTIDE SEQUENCE [LARGE SCALE GENOMIC DNA]</scope>
    <source>
        <strain evidence="3">LaAM-08-1</strain>
    </source>
</reference>
<proteinExistence type="predicted"/>
<dbReference type="HOGENOM" id="CLU_943697_0_0_1"/>
<name>A0A0C9WWW5_9AGAR</name>
<dbReference type="OrthoDB" id="3068293at2759"/>
<sequence length="315" mass="35394">MAQLFTLQSKSPNQWNLHLSILNADNDTREAPWYAAWNLVLQEQIFANFCQPPYLTVTYPQFPVSRHIDTYHPADDIIDGEGGDSGDEDDDGESYRITLSPSQHPQTTPPSRNHLLRSGAPSPESYRHPSLQLLDTPPAPWANKHSPPGRKSTRIPDFAQLLYQIEANSDGTVPLPIKYQILGLSLIVEVKKCTIHPTALSFTNILPQTDRQVHRVFTTFPHMRKLGVIIAIGAYWTYFEYDRDDVRPSPSESEQNDTTFTEDTPPPSSPAKVLTPLNAVFGPDGFARLETPQSDEGLQLVRIRLKELSGIEREA</sequence>
<feature type="region of interest" description="Disordered" evidence="1">
    <location>
        <begin position="73"/>
        <end position="153"/>
    </location>
</feature>
<dbReference type="STRING" id="1095629.A0A0C9WWW5"/>
<reference evidence="2 3" key="1">
    <citation type="submission" date="2014-04" db="EMBL/GenBank/DDBJ databases">
        <authorList>
            <consortium name="DOE Joint Genome Institute"/>
            <person name="Kuo A."/>
            <person name="Kohler A."/>
            <person name="Nagy L.G."/>
            <person name="Floudas D."/>
            <person name="Copeland A."/>
            <person name="Barry K.W."/>
            <person name="Cichocki N."/>
            <person name="Veneault-Fourrey C."/>
            <person name="LaButti K."/>
            <person name="Lindquist E.A."/>
            <person name="Lipzen A."/>
            <person name="Lundell T."/>
            <person name="Morin E."/>
            <person name="Murat C."/>
            <person name="Sun H."/>
            <person name="Tunlid A."/>
            <person name="Henrissat B."/>
            <person name="Grigoriev I.V."/>
            <person name="Hibbett D.S."/>
            <person name="Martin F."/>
            <person name="Nordberg H.P."/>
            <person name="Cantor M.N."/>
            <person name="Hua S.X."/>
        </authorList>
    </citation>
    <scope>NUCLEOTIDE SEQUENCE [LARGE SCALE GENOMIC DNA]</scope>
    <source>
        <strain evidence="2 3">LaAM-08-1</strain>
    </source>
</reference>
<feature type="region of interest" description="Disordered" evidence="1">
    <location>
        <begin position="246"/>
        <end position="274"/>
    </location>
</feature>
<dbReference type="EMBL" id="KN838851">
    <property type="protein sequence ID" value="KIJ93318.1"/>
    <property type="molecule type" value="Genomic_DNA"/>
</dbReference>
<keyword evidence="3" id="KW-1185">Reference proteome</keyword>
<evidence type="ECO:0000256" key="1">
    <source>
        <dbReference type="SAM" id="MobiDB-lite"/>
    </source>
</evidence>
<evidence type="ECO:0000313" key="2">
    <source>
        <dbReference type="EMBL" id="KIJ93318.1"/>
    </source>
</evidence>
<gene>
    <name evidence="2" type="ORF">K443DRAFT_684623</name>
</gene>
<accession>A0A0C9WWW5</accession>
<evidence type="ECO:0000313" key="3">
    <source>
        <dbReference type="Proteomes" id="UP000054477"/>
    </source>
</evidence>
<feature type="compositionally biased region" description="Polar residues" evidence="1">
    <location>
        <begin position="250"/>
        <end position="262"/>
    </location>
</feature>
<organism evidence="2 3">
    <name type="scientific">Laccaria amethystina LaAM-08-1</name>
    <dbReference type="NCBI Taxonomy" id="1095629"/>
    <lineage>
        <taxon>Eukaryota</taxon>
        <taxon>Fungi</taxon>
        <taxon>Dikarya</taxon>
        <taxon>Basidiomycota</taxon>
        <taxon>Agaricomycotina</taxon>
        <taxon>Agaricomycetes</taxon>
        <taxon>Agaricomycetidae</taxon>
        <taxon>Agaricales</taxon>
        <taxon>Agaricineae</taxon>
        <taxon>Hydnangiaceae</taxon>
        <taxon>Laccaria</taxon>
    </lineage>
</organism>